<evidence type="ECO:0000313" key="3">
    <source>
        <dbReference type="Proteomes" id="UP001652442"/>
    </source>
</evidence>
<protein>
    <submittedName>
        <fullName evidence="2">DUF1638 domain-containing protein</fullName>
    </submittedName>
</protein>
<name>A0ABT2TJ23_9FIRM</name>
<evidence type="ECO:0000259" key="1">
    <source>
        <dbReference type="Pfam" id="PF07796"/>
    </source>
</evidence>
<dbReference type="Pfam" id="PF07796">
    <property type="entry name" value="DUF1638"/>
    <property type="match status" value="1"/>
</dbReference>
<dbReference type="InterPro" id="IPR012437">
    <property type="entry name" value="DUF1638"/>
</dbReference>
<feature type="domain" description="DUF1638" evidence="1">
    <location>
        <begin position="33"/>
        <end position="197"/>
    </location>
</feature>
<dbReference type="Proteomes" id="UP001652442">
    <property type="component" value="Unassembled WGS sequence"/>
</dbReference>
<dbReference type="EMBL" id="JAOQJQ010000002">
    <property type="protein sequence ID" value="MCU6761671.1"/>
    <property type="molecule type" value="Genomic_DNA"/>
</dbReference>
<keyword evidence="3" id="KW-1185">Reference proteome</keyword>
<comment type="caution">
    <text evidence="2">The sequence shown here is derived from an EMBL/GenBank/DDBJ whole genome shotgun (WGS) entry which is preliminary data.</text>
</comment>
<evidence type="ECO:0000313" key="2">
    <source>
        <dbReference type="EMBL" id="MCU6761671.1"/>
    </source>
</evidence>
<accession>A0ABT2TJ23</accession>
<dbReference type="RefSeq" id="WP_158424460.1">
    <property type="nucleotide sequence ID" value="NZ_JAOQJQ010000002.1"/>
</dbReference>
<sequence length="224" mass="25787">MENKKRTLIACSMLEDELNSLFQRLNISYPVIWLDRGYHNTPEKLKDRLQEIILTLQDQDEILLAFGLCGNGTAGLYSPDTKLIMPKFDDCLNMLLCSRPRTARAFTKPGTIYLTRGWTLDKEGIIQQYETMQEKYDEETCEVVMDMMYAHYDSITLIDTGCYDPNPVREYASQVCDLLDFSLENKEGSLHVLEKLLTGSWDKDFIVADAGISITDQDFEYNET</sequence>
<proteinExistence type="predicted"/>
<gene>
    <name evidence="2" type="ORF">OCV88_04865</name>
</gene>
<organism evidence="2 3">
    <name type="scientific">Brotonthovivens ammoniilytica</name>
    <dbReference type="NCBI Taxonomy" id="2981725"/>
    <lineage>
        <taxon>Bacteria</taxon>
        <taxon>Bacillati</taxon>
        <taxon>Bacillota</taxon>
        <taxon>Clostridia</taxon>
        <taxon>Lachnospirales</taxon>
        <taxon>Lachnospiraceae</taxon>
        <taxon>Brotonthovivens</taxon>
    </lineage>
</organism>
<reference evidence="2 3" key="1">
    <citation type="journal article" date="2021" name="ISME Commun">
        <title>Automated analysis of genomic sequences facilitates high-throughput and comprehensive description of bacteria.</title>
        <authorList>
            <person name="Hitch T.C.A."/>
        </authorList>
    </citation>
    <scope>NUCLEOTIDE SEQUENCE [LARGE SCALE GENOMIC DNA]</scope>
    <source>
        <strain evidence="2 3">Sanger_109</strain>
    </source>
</reference>